<dbReference type="SUPFAM" id="SSF57756">
    <property type="entry name" value="Retrovirus zinc finger-like domains"/>
    <property type="match status" value="1"/>
</dbReference>
<dbReference type="SUPFAM" id="SSF47943">
    <property type="entry name" value="Retrovirus capsid protein, N-terminal core domain"/>
    <property type="match status" value="1"/>
</dbReference>
<protein>
    <recommendedName>
        <fullName evidence="2">Core shell protein Gag P30 domain-containing protein</fullName>
    </recommendedName>
</protein>
<dbReference type="OMA" id="KWDEVAY"/>
<dbReference type="Gene3D" id="1.10.150.180">
    <property type="entry name" value="Gamma-retroviral matrix domain"/>
    <property type="match status" value="1"/>
</dbReference>
<dbReference type="InterPro" id="IPR050462">
    <property type="entry name" value="Retroviral_Gag-Pol_poly"/>
</dbReference>
<dbReference type="Gene3D" id="4.10.60.10">
    <property type="entry name" value="Zinc finger, CCHC-type"/>
    <property type="match status" value="1"/>
</dbReference>
<dbReference type="InterPro" id="IPR036875">
    <property type="entry name" value="Znf_CCHC_sf"/>
</dbReference>
<dbReference type="OrthoDB" id="9049599at2759"/>
<dbReference type="GO" id="GO:0019068">
    <property type="term" value="P:virion assembly"/>
    <property type="evidence" value="ECO:0007669"/>
    <property type="project" value="InterPro"/>
</dbReference>
<proteinExistence type="predicted"/>
<evidence type="ECO:0000313" key="3">
    <source>
        <dbReference type="Ensembl" id="ENSFTIP00000020155.1"/>
    </source>
</evidence>
<sequence length="474" mass="54861">MGGKQSGGIVKKSPLGCVLAHWKEIGGLSDGSVNKKTLIKYCNHWWPLYKLDDGEKWSFNGTLNYNTLVQLMLFLRREEKWDEVAYADMFFTLQNHPEYQINCRLITPQDPMVSGSEKESKKGGKEKLRCCSACSIGHRCTKLEKTKNPGVEDLPEYYKPPVQAQQRESDDSDLGIPPNRPVSSHTKSKREHVATQTPLGEAVGPYRRPILIRVPLSLSDLTVWKKMAENYRNDPVGVSKCLNFMIKQHDLDWNDIQLLLHCMTETERQLILKKAEDLASGQLKSRGEDVKEHFPLQDPHWDCNNRDHRELLKAYRDWVVKGMEQAIPKTINWLSLHAVKQGPEETPSEFLNRLRDAMRNTSLDPWSEIGIQQLVSLFVAQSATDIQRNLKKLGPAKSRDLETLLEEAWRTFNNREKQDQIKTMQMLRAALQEIKGVREFRKPLERDQCAWCKQRGHWKNECPERWKGRGRIHT</sequence>
<dbReference type="AlphaFoldDB" id="A0A8C4UZT5"/>
<keyword evidence="4" id="KW-1185">Reference proteome</keyword>
<accession>A0A8C4UZT5</accession>
<dbReference type="InterPro" id="IPR008919">
    <property type="entry name" value="Retrov_capsid_N"/>
</dbReference>
<evidence type="ECO:0000259" key="2">
    <source>
        <dbReference type="Pfam" id="PF02093"/>
    </source>
</evidence>
<organism evidence="3 4">
    <name type="scientific">Falco tinnunculus</name>
    <name type="common">Common kestrel</name>
    <dbReference type="NCBI Taxonomy" id="100819"/>
    <lineage>
        <taxon>Eukaryota</taxon>
        <taxon>Metazoa</taxon>
        <taxon>Chordata</taxon>
        <taxon>Craniata</taxon>
        <taxon>Vertebrata</taxon>
        <taxon>Euteleostomi</taxon>
        <taxon>Archelosauria</taxon>
        <taxon>Archosauria</taxon>
        <taxon>Dinosauria</taxon>
        <taxon>Saurischia</taxon>
        <taxon>Theropoda</taxon>
        <taxon>Coelurosauria</taxon>
        <taxon>Aves</taxon>
        <taxon>Neognathae</taxon>
        <taxon>Neoaves</taxon>
        <taxon>Telluraves</taxon>
        <taxon>Australaves</taxon>
        <taxon>Falconiformes</taxon>
        <taxon>Falconidae</taxon>
        <taxon>Falco</taxon>
    </lineage>
</organism>
<evidence type="ECO:0000313" key="4">
    <source>
        <dbReference type="Proteomes" id="UP000694562"/>
    </source>
</evidence>
<feature type="region of interest" description="Disordered" evidence="1">
    <location>
        <begin position="162"/>
        <end position="200"/>
    </location>
</feature>
<dbReference type="Pfam" id="PF02093">
    <property type="entry name" value="Gag_p30"/>
    <property type="match status" value="1"/>
</dbReference>
<dbReference type="SUPFAM" id="SSF47836">
    <property type="entry name" value="Retroviral matrix proteins"/>
    <property type="match status" value="1"/>
</dbReference>
<reference evidence="3" key="2">
    <citation type="submission" date="2025-09" db="UniProtKB">
        <authorList>
            <consortium name="Ensembl"/>
        </authorList>
    </citation>
    <scope>IDENTIFICATION</scope>
</reference>
<dbReference type="Proteomes" id="UP000694562">
    <property type="component" value="Unplaced"/>
</dbReference>
<dbReference type="Gene3D" id="1.10.375.10">
    <property type="entry name" value="Human Immunodeficiency Virus Type 1 Capsid Protein"/>
    <property type="match status" value="1"/>
</dbReference>
<feature type="domain" description="Core shell protein Gag P30" evidence="2">
    <location>
        <begin position="219"/>
        <end position="413"/>
    </location>
</feature>
<dbReference type="GO" id="GO:0008270">
    <property type="term" value="F:zinc ion binding"/>
    <property type="evidence" value="ECO:0007669"/>
    <property type="project" value="InterPro"/>
</dbReference>
<dbReference type="Ensembl" id="ENSFTIT00000020993.1">
    <property type="protein sequence ID" value="ENSFTIP00000020155.1"/>
    <property type="gene ID" value="ENSFTIG00000013165.1"/>
</dbReference>
<dbReference type="InterPro" id="IPR003036">
    <property type="entry name" value="Gag_P30"/>
</dbReference>
<evidence type="ECO:0000256" key="1">
    <source>
        <dbReference type="SAM" id="MobiDB-lite"/>
    </source>
</evidence>
<reference evidence="3" key="1">
    <citation type="submission" date="2025-08" db="UniProtKB">
        <authorList>
            <consortium name="Ensembl"/>
        </authorList>
    </citation>
    <scope>IDENTIFICATION</scope>
</reference>
<dbReference type="GO" id="GO:0003676">
    <property type="term" value="F:nucleic acid binding"/>
    <property type="evidence" value="ECO:0007669"/>
    <property type="project" value="InterPro"/>
</dbReference>
<name>A0A8C4UZT5_FALTI</name>
<dbReference type="PANTHER" id="PTHR33166">
    <property type="entry name" value="GAG_P30 DOMAIN-CONTAINING PROTEIN"/>
    <property type="match status" value="1"/>
</dbReference>
<dbReference type="InterPro" id="IPR036946">
    <property type="entry name" value="G_retro_matrix_sf"/>
</dbReference>
<dbReference type="InterPro" id="IPR010999">
    <property type="entry name" value="Retrovr_matrix"/>
</dbReference>